<feature type="region of interest" description="Disordered" evidence="4">
    <location>
        <begin position="508"/>
        <end position="580"/>
    </location>
</feature>
<proteinExistence type="predicted"/>
<protein>
    <submittedName>
        <fullName evidence="6">RNA exonuclease 3</fullName>
    </submittedName>
</protein>
<dbReference type="SMART" id="SM00479">
    <property type="entry name" value="EXOIII"/>
    <property type="match status" value="1"/>
</dbReference>
<feature type="domain" description="Exonuclease" evidence="5">
    <location>
        <begin position="85"/>
        <end position="262"/>
    </location>
</feature>
<dbReference type="Gene3D" id="3.30.420.10">
    <property type="entry name" value="Ribonuclease H-like superfamily/Ribonuclease H"/>
    <property type="match status" value="1"/>
</dbReference>
<keyword evidence="7" id="KW-1185">Reference proteome</keyword>
<evidence type="ECO:0000256" key="3">
    <source>
        <dbReference type="ARBA" id="ARBA00022839"/>
    </source>
</evidence>
<keyword evidence="2" id="KW-0378">Hydrolase</keyword>
<evidence type="ECO:0000313" key="6">
    <source>
        <dbReference type="EMBL" id="KAK5994280.1"/>
    </source>
</evidence>
<gene>
    <name evidence="6" type="ORF">PT974_04752</name>
</gene>
<sequence>MYQLLDELPPTLECGGNTYTQLTNEQQSDIYEELLRRCHSLEIIQRERIILDIEPLPVSIAKKPGLGIGDFITTPKRKPTIERRKVVAIDCEWGISQDRRNEPISICAIDFLTGETLIDSLIAPSRPISDWRSRIHGITAETIEVIVGGYECLQGWKEARAKLLEYVDYQTILIGHTIRIDLELLRMFHRTIIDSQVLATDAVFKNVKKRPGYKWPIDKVCEGFLGISIRKDATLENKLHDTLENVLASREIVLQCIQRPQDLEEWGKQERGEFWRPKEEKKRTKAIHVAGGTADQIDHPVAGSTEEQMSNQMAEQWPSKQEGRVACARQLADHMSDGNEHPIAYYNGYDAGYQAAYQAAFQSGFHIGYERGCQKVNTEMNQPWTKYRDQDEDQYEDQDNTQNANRHTYQKEALGGRKNNPKWNENSQLNGITQVRSLIDQLLKDMRNGDMTRGTKQCENQDAMIKANQAEDEVTKVPRHYVDDNEEREMILQLCRIAISEARPKRNLNANEKALRKAQKKARKQAKREAKNKKKRERNMKKSREEAERKAMMNVQPAETQIVAGPASWGLKSWPKRKRG</sequence>
<dbReference type="Pfam" id="PF00929">
    <property type="entry name" value="RNase_T"/>
    <property type="match status" value="1"/>
</dbReference>
<dbReference type="SUPFAM" id="SSF53098">
    <property type="entry name" value="Ribonuclease H-like"/>
    <property type="match status" value="1"/>
</dbReference>
<evidence type="ECO:0000256" key="2">
    <source>
        <dbReference type="ARBA" id="ARBA00022801"/>
    </source>
</evidence>
<dbReference type="InterPro" id="IPR036397">
    <property type="entry name" value="RNaseH_sf"/>
</dbReference>
<dbReference type="PANTHER" id="PTHR12801:SF114">
    <property type="entry name" value="EXONUCLEASE, PUTATIVE (AFU_ORTHOLOGUE AFUA_7G00870)-RELATED"/>
    <property type="match status" value="1"/>
</dbReference>
<reference evidence="6 7" key="1">
    <citation type="submission" date="2024-01" db="EMBL/GenBank/DDBJ databases">
        <title>Complete genome of Cladobotryum mycophilum ATHUM6906.</title>
        <authorList>
            <person name="Christinaki A.C."/>
            <person name="Myridakis A.I."/>
            <person name="Kouvelis V.N."/>
        </authorList>
    </citation>
    <scope>NUCLEOTIDE SEQUENCE [LARGE SCALE GENOMIC DNA]</scope>
    <source>
        <strain evidence="6 7">ATHUM6906</strain>
    </source>
</reference>
<accession>A0ABR0SRD2</accession>
<dbReference type="Proteomes" id="UP001338125">
    <property type="component" value="Unassembled WGS sequence"/>
</dbReference>
<evidence type="ECO:0000256" key="4">
    <source>
        <dbReference type="SAM" id="MobiDB-lite"/>
    </source>
</evidence>
<organism evidence="6 7">
    <name type="scientific">Cladobotryum mycophilum</name>
    <dbReference type="NCBI Taxonomy" id="491253"/>
    <lineage>
        <taxon>Eukaryota</taxon>
        <taxon>Fungi</taxon>
        <taxon>Dikarya</taxon>
        <taxon>Ascomycota</taxon>
        <taxon>Pezizomycotina</taxon>
        <taxon>Sordariomycetes</taxon>
        <taxon>Hypocreomycetidae</taxon>
        <taxon>Hypocreales</taxon>
        <taxon>Hypocreaceae</taxon>
        <taxon>Cladobotryum</taxon>
    </lineage>
</organism>
<dbReference type="PANTHER" id="PTHR12801">
    <property type="entry name" value="RNA EXONUCLEASE REXO1 / RECO3 FAMILY MEMBER-RELATED"/>
    <property type="match status" value="1"/>
</dbReference>
<dbReference type="CDD" id="cd06137">
    <property type="entry name" value="DEDDh_RNase"/>
    <property type="match status" value="1"/>
</dbReference>
<evidence type="ECO:0000313" key="7">
    <source>
        <dbReference type="Proteomes" id="UP001338125"/>
    </source>
</evidence>
<evidence type="ECO:0000259" key="5">
    <source>
        <dbReference type="SMART" id="SM00479"/>
    </source>
</evidence>
<dbReference type="EMBL" id="JAVFKD010000010">
    <property type="protein sequence ID" value="KAK5994280.1"/>
    <property type="molecule type" value="Genomic_DNA"/>
</dbReference>
<dbReference type="InterPro" id="IPR047021">
    <property type="entry name" value="REXO1/3/4-like"/>
</dbReference>
<feature type="compositionally biased region" description="Basic and acidic residues" evidence="4">
    <location>
        <begin position="540"/>
        <end position="551"/>
    </location>
</feature>
<dbReference type="InterPro" id="IPR013520">
    <property type="entry name" value="Ribonucl_H"/>
</dbReference>
<keyword evidence="3 6" id="KW-0269">Exonuclease</keyword>
<feature type="compositionally biased region" description="Basic residues" evidence="4">
    <location>
        <begin position="516"/>
        <end position="539"/>
    </location>
</feature>
<dbReference type="InterPro" id="IPR012337">
    <property type="entry name" value="RNaseH-like_sf"/>
</dbReference>
<evidence type="ECO:0000256" key="1">
    <source>
        <dbReference type="ARBA" id="ARBA00022722"/>
    </source>
</evidence>
<comment type="caution">
    <text evidence="6">The sequence shown here is derived from an EMBL/GenBank/DDBJ whole genome shotgun (WGS) entry which is preliminary data.</text>
</comment>
<name>A0ABR0SRD2_9HYPO</name>
<dbReference type="GO" id="GO:0004527">
    <property type="term" value="F:exonuclease activity"/>
    <property type="evidence" value="ECO:0007669"/>
    <property type="project" value="UniProtKB-KW"/>
</dbReference>
<keyword evidence="1" id="KW-0540">Nuclease</keyword>